<organism evidence="1 2">
    <name type="scientific">Smallanthus sonchifolius</name>
    <dbReference type="NCBI Taxonomy" id="185202"/>
    <lineage>
        <taxon>Eukaryota</taxon>
        <taxon>Viridiplantae</taxon>
        <taxon>Streptophyta</taxon>
        <taxon>Embryophyta</taxon>
        <taxon>Tracheophyta</taxon>
        <taxon>Spermatophyta</taxon>
        <taxon>Magnoliopsida</taxon>
        <taxon>eudicotyledons</taxon>
        <taxon>Gunneridae</taxon>
        <taxon>Pentapetalae</taxon>
        <taxon>asterids</taxon>
        <taxon>campanulids</taxon>
        <taxon>Asterales</taxon>
        <taxon>Asteraceae</taxon>
        <taxon>Asteroideae</taxon>
        <taxon>Heliantheae alliance</taxon>
        <taxon>Millerieae</taxon>
        <taxon>Smallanthus</taxon>
    </lineage>
</organism>
<proteinExistence type="predicted"/>
<accession>A0ACB9C9N6</accession>
<name>A0ACB9C9N6_9ASTR</name>
<reference evidence="1 2" key="2">
    <citation type="journal article" date="2022" name="Mol. Ecol. Resour.">
        <title>The genomes of chicory, endive, great burdock and yacon provide insights into Asteraceae paleo-polyploidization history and plant inulin production.</title>
        <authorList>
            <person name="Fan W."/>
            <person name="Wang S."/>
            <person name="Wang H."/>
            <person name="Wang A."/>
            <person name="Jiang F."/>
            <person name="Liu H."/>
            <person name="Zhao H."/>
            <person name="Xu D."/>
            <person name="Zhang Y."/>
        </authorList>
    </citation>
    <scope>NUCLEOTIDE SEQUENCE [LARGE SCALE GENOMIC DNA]</scope>
    <source>
        <strain evidence="2">cv. Yunnan</strain>
        <tissue evidence="1">Leaves</tissue>
    </source>
</reference>
<protein>
    <submittedName>
        <fullName evidence="1">Uncharacterized protein</fullName>
    </submittedName>
</protein>
<evidence type="ECO:0000313" key="1">
    <source>
        <dbReference type="EMBL" id="KAI3730976.1"/>
    </source>
</evidence>
<keyword evidence="2" id="KW-1185">Reference proteome</keyword>
<reference evidence="2" key="1">
    <citation type="journal article" date="2022" name="Mol. Ecol. Resour.">
        <title>The genomes of chicory, endive, great burdock and yacon provide insights into Asteraceae palaeo-polyploidization history and plant inulin production.</title>
        <authorList>
            <person name="Fan W."/>
            <person name="Wang S."/>
            <person name="Wang H."/>
            <person name="Wang A."/>
            <person name="Jiang F."/>
            <person name="Liu H."/>
            <person name="Zhao H."/>
            <person name="Xu D."/>
            <person name="Zhang Y."/>
        </authorList>
    </citation>
    <scope>NUCLEOTIDE SEQUENCE [LARGE SCALE GENOMIC DNA]</scope>
    <source>
        <strain evidence="2">cv. Yunnan</strain>
    </source>
</reference>
<dbReference type="Proteomes" id="UP001056120">
    <property type="component" value="Linkage Group LG21"/>
</dbReference>
<evidence type="ECO:0000313" key="2">
    <source>
        <dbReference type="Proteomes" id="UP001056120"/>
    </source>
</evidence>
<gene>
    <name evidence="1" type="ORF">L1987_62158</name>
</gene>
<sequence>MDHRFNFDLQQFIYNRTVFRTSYSRTGLNLLVNYNHEFGHARGVWQEDQLKLAQFHSILELETRIACAHKEIARKRYEVLHFKRLLTKTINERDDFLFKYHLLSKNLSLQHENEKFEGNASFVRATDTSYIEYGPINKLVSSSTQKANQISLHSESQASHSQPAPHVIDNVVLTKRLPEKGRFLQAMIDAGPLLQTLLLQTKIIPSSLDLGLGFVHKLQNNSANRSFFDSYSYAPAPLAIIITTTKGMKAALY</sequence>
<comment type="caution">
    <text evidence="1">The sequence shown here is derived from an EMBL/GenBank/DDBJ whole genome shotgun (WGS) entry which is preliminary data.</text>
</comment>
<dbReference type="EMBL" id="CM042038">
    <property type="protein sequence ID" value="KAI3730976.1"/>
    <property type="molecule type" value="Genomic_DNA"/>
</dbReference>